<comment type="similarity">
    <text evidence="1 2">Belongs to the enoyl-CoA hydratase/isomerase family.</text>
</comment>
<dbReference type="PROSITE" id="PS00166">
    <property type="entry name" value="ENOYL_COA_HYDRATASE"/>
    <property type="match status" value="1"/>
</dbReference>
<organism evidence="3 4">
    <name type="scientific">Staphylococcus nepalensis</name>
    <dbReference type="NCBI Taxonomy" id="214473"/>
    <lineage>
        <taxon>Bacteria</taxon>
        <taxon>Bacillati</taxon>
        <taxon>Bacillota</taxon>
        <taxon>Bacilli</taxon>
        <taxon>Bacillales</taxon>
        <taxon>Staphylococcaceae</taxon>
        <taxon>Staphylococcus</taxon>
    </lineage>
</organism>
<dbReference type="PANTHER" id="PTHR11941">
    <property type="entry name" value="ENOYL-COA HYDRATASE-RELATED"/>
    <property type="match status" value="1"/>
</dbReference>
<dbReference type="CDD" id="cd06558">
    <property type="entry name" value="crotonase-like"/>
    <property type="match status" value="1"/>
</dbReference>
<dbReference type="PANTHER" id="PTHR11941:SF54">
    <property type="entry name" value="ENOYL-COA HYDRATASE, MITOCHONDRIAL"/>
    <property type="match status" value="1"/>
</dbReference>
<comment type="caution">
    <text evidence="3">The sequence shown here is derived from an EMBL/GenBank/DDBJ whole genome shotgun (WGS) entry which is preliminary data.</text>
</comment>
<evidence type="ECO:0000256" key="2">
    <source>
        <dbReference type="RuleBase" id="RU003707"/>
    </source>
</evidence>
<reference evidence="3 4" key="1">
    <citation type="journal article" date="2016" name="Front. Microbiol.">
        <title>Comprehensive Phylogenetic Analysis of Bovine Non-aureus Staphylococci Species Based on Whole-Genome Sequencing.</title>
        <authorList>
            <person name="Naushad S."/>
            <person name="Barkema H.W."/>
            <person name="Luby C."/>
            <person name="Condas L.A."/>
            <person name="Nobrega D.B."/>
            <person name="Carson D.A."/>
            <person name="De Buck J."/>
        </authorList>
    </citation>
    <scope>NUCLEOTIDE SEQUENCE [LARGE SCALE GENOMIC DNA]</scope>
    <source>
        <strain evidence="3 4">SNUC 4337</strain>
    </source>
</reference>
<evidence type="ECO:0000313" key="4">
    <source>
        <dbReference type="Proteomes" id="UP000240400"/>
    </source>
</evidence>
<dbReference type="EMBL" id="PZHR01000557">
    <property type="protein sequence ID" value="PTK46522.1"/>
    <property type="molecule type" value="Genomic_DNA"/>
</dbReference>
<dbReference type="AlphaFoldDB" id="A0A2T4S5V1"/>
<dbReference type="SUPFAM" id="SSF52096">
    <property type="entry name" value="ClpP/crotonase"/>
    <property type="match status" value="1"/>
</dbReference>
<dbReference type="Pfam" id="PF00378">
    <property type="entry name" value="ECH_1"/>
    <property type="match status" value="1"/>
</dbReference>
<dbReference type="Proteomes" id="UP000240400">
    <property type="component" value="Unassembled WGS sequence"/>
</dbReference>
<dbReference type="RefSeq" id="WP_142401986.1">
    <property type="nucleotide sequence ID" value="NZ_PZHR01000557.1"/>
</dbReference>
<feature type="non-terminal residue" evidence="3">
    <location>
        <position position="1"/>
    </location>
</feature>
<sequence>SSMVIYADGNNFSVGANLYQMKQAYEEDRIDKEISEAIEKLHYTFNRLKYSLKPIVTAVHGRALGGGCELVLYSPFVVAASETYIGLVEAGVGLLPSGGGLAEMADRILSTSHKTDDKQTSMSKVLMNIGFAKVSTNAYEAIRLGYLRETDTVIFNKEKRVEIALKRAQYEAETNYIPTPKRQYIALG</sequence>
<dbReference type="Gene3D" id="3.90.226.10">
    <property type="entry name" value="2-enoyl-CoA Hydratase, Chain A, domain 1"/>
    <property type="match status" value="1"/>
</dbReference>
<protein>
    <submittedName>
        <fullName evidence="3">3-hydroxyacyl-CoA dehydrogenase</fullName>
    </submittedName>
</protein>
<dbReference type="GO" id="GO:0003824">
    <property type="term" value="F:catalytic activity"/>
    <property type="evidence" value="ECO:0007669"/>
    <property type="project" value="InterPro"/>
</dbReference>
<dbReference type="InterPro" id="IPR001753">
    <property type="entry name" value="Enoyl-CoA_hydra/iso"/>
</dbReference>
<feature type="non-terminal residue" evidence="3">
    <location>
        <position position="188"/>
    </location>
</feature>
<gene>
    <name evidence="3" type="ORF">BUZ61_15915</name>
</gene>
<evidence type="ECO:0000256" key="1">
    <source>
        <dbReference type="ARBA" id="ARBA00005254"/>
    </source>
</evidence>
<proteinExistence type="inferred from homology"/>
<dbReference type="GO" id="GO:0006635">
    <property type="term" value="P:fatty acid beta-oxidation"/>
    <property type="evidence" value="ECO:0007669"/>
    <property type="project" value="TreeGrafter"/>
</dbReference>
<dbReference type="InterPro" id="IPR018376">
    <property type="entry name" value="Enoyl-CoA_hyd/isom_CS"/>
</dbReference>
<accession>A0A2T4S5V1</accession>
<evidence type="ECO:0000313" key="3">
    <source>
        <dbReference type="EMBL" id="PTK46522.1"/>
    </source>
</evidence>
<dbReference type="InterPro" id="IPR029045">
    <property type="entry name" value="ClpP/crotonase-like_dom_sf"/>
</dbReference>
<name>A0A2T4S5V1_9STAP</name>